<feature type="region of interest" description="Disordered" evidence="3">
    <location>
        <begin position="652"/>
        <end position="722"/>
    </location>
</feature>
<dbReference type="Proteomes" id="UP000266841">
    <property type="component" value="Unassembled WGS sequence"/>
</dbReference>
<accession>K0RZL5</accession>
<feature type="compositionally biased region" description="Basic and acidic residues" evidence="3">
    <location>
        <begin position="684"/>
        <end position="697"/>
    </location>
</feature>
<evidence type="ECO:0000256" key="1">
    <source>
        <dbReference type="ARBA" id="ARBA00038101"/>
    </source>
</evidence>
<feature type="region of interest" description="Disordered" evidence="3">
    <location>
        <begin position="109"/>
        <end position="191"/>
    </location>
</feature>
<reference evidence="5 6" key="1">
    <citation type="journal article" date="2012" name="Genome Biol.">
        <title>Genome and low-iron response of an oceanic diatom adapted to chronic iron limitation.</title>
        <authorList>
            <person name="Lommer M."/>
            <person name="Specht M."/>
            <person name="Roy A.S."/>
            <person name="Kraemer L."/>
            <person name="Andreson R."/>
            <person name="Gutowska M.A."/>
            <person name="Wolf J."/>
            <person name="Bergner S.V."/>
            <person name="Schilhabel M.B."/>
            <person name="Klostermeier U.C."/>
            <person name="Beiko R.G."/>
            <person name="Rosenstiel P."/>
            <person name="Hippler M."/>
            <person name="Laroche J."/>
        </authorList>
    </citation>
    <scope>NUCLEOTIDE SEQUENCE [LARGE SCALE GENOMIC DNA]</scope>
    <source>
        <strain evidence="5 6">CCMP1005</strain>
    </source>
</reference>
<feature type="compositionally biased region" description="Low complexity" evidence="3">
    <location>
        <begin position="513"/>
        <end position="522"/>
    </location>
</feature>
<dbReference type="InterPro" id="IPR011990">
    <property type="entry name" value="TPR-like_helical_dom_sf"/>
</dbReference>
<keyword evidence="2" id="KW-0862">Zinc</keyword>
<dbReference type="PROSITE" id="PS50089">
    <property type="entry name" value="ZF_RING_2"/>
    <property type="match status" value="1"/>
</dbReference>
<feature type="region of interest" description="Disordered" evidence="3">
    <location>
        <begin position="33"/>
        <end position="84"/>
    </location>
</feature>
<keyword evidence="6" id="KW-1185">Reference proteome</keyword>
<dbReference type="SMART" id="SM00671">
    <property type="entry name" value="SEL1"/>
    <property type="match status" value="3"/>
</dbReference>
<organism evidence="5 6">
    <name type="scientific">Thalassiosira oceanica</name>
    <name type="common">Marine diatom</name>
    <dbReference type="NCBI Taxonomy" id="159749"/>
    <lineage>
        <taxon>Eukaryota</taxon>
        <taxon>Sar</taxon>
        <taxon>Stramenopiles</taxon>
        <taxon>Ochrophyta</taxon>
        <taxon>Bacillariophyta</taxon>
        <taxon>Coscinodiscophyceae</taxon>
        <taxon>Thalassiosirophycidae</taxon>
        <taxon>Thalassiosirales</taxon>
        <taxon>Thalassiosiraceae</taxon>
        <taxon>Thalassiosira</taxon>
    </lineage>
</organism>
<feature type="compositionally biased region" description="Polar residues" evidence="3">
    <location>
        <begin position="167"/>
        <end position="181"/>
    </location>
</feature>
<evidence type="ECO:0000259" key="4">
    <source>
        <dbReference type="PROSITE" id="PS50089"/>
    </source>
</evidence>
<dbReference type="InterPro" id="IPR050767">
    <property type="entry name" value="Sel1_AlgK"/>
</dbReference>
<keyword evidence="2" id="KW-0479">Metal-binding</keyword>
<dbReference type="Gene3D" id="1.25.40.10">
    <property type="entry name" value="Tetratricopeptide repeat domain"/>
    <property type="match status" value="1"/>
</dbReference>
<dbReference type="GO" id="GO:0008270">
    <property type="term" value="F:zinc ion binding"/>
    <property type="evidence" value="ECO:0007669"/>
    <property type="project" value="UniProtKB-KW"/>
</dbReference>
<dbReference type="InterPro" id="IPR006597">
    <property type="entry name" value="Sel1-like"/>
</dbReference>
<evidence type="ECO:0000313" key="5">
    <source>
        <dbReference type="EMBL" id="EJK54181.1"/>
    </source>
</evidence>
<protein>
    <recommendedName>
        <fullName evidence="4">RING-type domain-containing protein</fullName>
    </recommendedName>
</protein>
<feature type="compositionally biased region" description="Basic and acidic residues" evidence="3">
    <location>
        <begin position="67"/>
        <end position="82"/>
    </location>
</feature>
<dbReference type="InterPro" id="IPR001841">
    <property type="entry name" value="Znf_RING"/>
</dbReference>
<dbReference type="SUPFAM" id="SSF81901">
    <property type="entry name" value="HCP-like"/>
    <property type="match status" value="1"/>
</dbReference>
<name>K0RZL5_THAOC</name>
<feature type="domain" description="RING-type" evidence="4">
    <location>
        <begin position="216"/>
        <end position="262"/>
    </location>
</feature>
<dbReference type="AlphaFoldDB" id="K0RZL5"/>
<dbReference type="EMBL" id="AGNL01036239">
    <property type="protein sequence ID" value="EJK54181.1"/>
    <property type="molecule type" value="Genomic_DNA"/>
</dbReference>
<keyword evidence="2" id="KW-0863">Zinc-finger</keyword>
<evidence type="ECO:0000256" key="2">
    <source>
        <dbReference type="PROSITE-ProRule" id="PRU00175"/>
    </source>
</evidence>
<dbReference type="PANTHER" id="PTHR11102:SF160">
    <property type="entry name" value="ERAD-ASSOCIATED E3 UBIQUITIN-PROTEIN LIGASE COMPONENT HRD3"/>
    <property type="match status" value="1"/>
</dbReference>
<comment type="caution">
    <text evidence="5">The sequence shown here is derived from an EMBL/GenBank/DDBJ whole genome shotgun (WGS) entry which is preliminary data.</text>
</comment>
<gene>
    <name evidence="5" type="ORF">THAOC_26253</name>
</gene>
<comment type="similarity">
    <text evidence="1">Belongs to the sel-1 family.</text>
</comment>
<evidence type="ECO:0000313" key="6">
    <source>
        <dbReference type="Proteomes" id="UP000266841"/>
    </source>
</evidence>
<feature type="compositionally biased region" description="Polar residues" evidence="3">
    <location>
        <begin position="662"/>
        <end position="681"/>
    </location>
</feature>
<feature type="compositionally biased region" description="Basic and acidic residues" evidence="3">
    <location>
        <begin position="120"/>
        <end position="130"/>
    </location>
</feature>
<evidence type="ECO:0000256" key="3">
    <source>
        <dbReference type="SAM" id="MobiDB-lite"/>
    </source>
</evidence>
<dbReference type="PANTHER" id="PTHR11102">
    <property type="entry name" value="SEL-1-LIKE PROTEIN"/>
    <property type="match status" value="1"/>
</dbReference>
<feature type="region of interest" description="Disordered" evidence="3">
    <location>
        <begin position="436"/>
        <end position="469"/>
    </location>
</feature>
<proteinExistence type="inferred from homology"/>
<dbReference type="Pfam" id="PF08238">
    <property type="entry name" value="Sel1"/>
    <property type="match status" value="2"/>
</dbReference>
<feature type="region of interest" description="Disordered" evidence="3">
    <location>
        <begin position="513"/>
        <end position="539"/>
    </location>
</feature>
<sequence length="722" mass="78264">MALAPGAAMGQRHPRCAEVRPRLDDRYVVGVVPVPSASGPEEQHPDLRPFALDQRTGALGPSSEYGQRPHDPRGAGRVRPQDEEGVALGRQVVVEDVVELVPRGGLLGLPAGFRAPRWRRGGEDGGRPDGARGGSGGRPSSSFLGGRRRPSPPRPASDAVCARHRCSSTMSQGANNGSSDVQPAAPGVPAADQLPDAVTEEELMGSGLEQPEGHTCPLCCLPIALPPENHSFLKTCCMKTVCNGCLLALCQHGMWETCPFCRTPTQFSDAAALPLVQKRVDAKDPKATEYLAQAYYNGRYGLEKDVPRAIELWTEAARLGDLDAHCILGIMHCDGEAVEEDVARSVRHWQQAAIQGHPESRLMLGAHEYGNGNKELAVQHWMISAKLGCKISLNRIKDMFVKGHATKARYAEAFRGYQTALEETRSPRREEAKTILNKTAATSKPGEGEAAPASDISGTGREEPCPEELFDPVGVESLELVRREVRPSPQGRYEDLPDPLDCRVVPRRRRAAALAPSAAVGPQRDFNPSTGSEARHDPKSQSLAALCLFTAPTQREAVDLENGAVHQPERRPHAAPRHEERVAEVGAVQVVDAGLGSVHARQVELRYLSPGTRIGGAARPPLHCYQEAGVLPEPAVASNVLTVWRHNARNARQVRDGRTRQNSEAQDVQVTNKDTYQNQQPVDRPLRRIELYDERGVRPKSGGGADSSVSPPKVFNARTMLS</sequence>